<dbReference type="Proteomes" id="UP000658225">
    <property type="component" value="Unassembled WGS sequence"/>
</dbReference>
<keyword evidence="2" id="KW-0813">Transport</keyword>
<dbReference type="Pfam" id="PF04290">
    <property type="entry name" value="DctQ"/>
    <property type="match status" value="1"/>
</dbReference>
<organism evidence="11 12">
    <name type="scientific">Sporosarcina limicola</name>
    <dbReference type="NCBI Taxonomy" id="34101"/>
    <lineage>
        <taxon>Bacteria</taxon>
        <taxon>Bacillati</taxon>
        <taxon>Bacillota</taxon>
        <taxon>Bacilli</taxon>
        <taxon>Bacillales</taxon>
        <taxon>Caryophanaceae</taxon>
        <taxon>Sporosarcina</taxon>
    </lineage>
</organism>
<evidence type="ECO:0000313" key="11">
    <source>
        <dbReference type="EMBL" id="MBE1555536.1"/>
    </source>
</evidence>
<reference evidence="11" key="1">
    <citation type="submission" date="2020-10" db="EMBL/GenBank/DDBJ databases">
        <title>Genomic Encyclopedia of Type Strains, Phase IV (KMG-IV): sequencing the most valuable type-strain genomes for metagenomic binning, comparative biology and taxonomic classification.</title>
        <authorList>
            <person name="Goeker M."/>
        </authorList>
    </citation>
    <scope>NUCLEOTIDE SEQUENCE</scope>
    <source>
        <strain evidence="11">DSM 13886</strain>
    </source>
</reference>
<keyword evidence="5 9" id="KW-0812">Transmembrane</keyword>
<evidence type="ECO:0000256" key="2">
    <source>
        <dbReference type="ARBA" id="ARBA00022448"/>
    </source>
</evidence>
<feature type="transmembrane region" description="Helical" evidence="9">
    <location>
        <begin position="133"/>
        <end position="155"/>
    </location>
</feature>
<evidence type="ECO:0000313" key="12">
    <source>
        <dbReference type="Proteomes" id="UP000658225"/>
    </source>
</evidence>
<dbReference type="InterPro" id="IPR007387">
    <property type="entry name" value="TRAP_DctQ"/>
</dbReference>
<proteinExistence type="inferred from homology"/>
<dbReference type="PANTHER" id="PTHR35011">
    <property type="entry name" value="2,3-DIKETO-L-GULONATE TRAP TRANSPORTER SMALL PERMEASE PROTEIN YIAM"/>
    <property type="match status" value="1"/>
</dbReference>
<comment type="subcellular location">
    <subcellularLocation>
        <location evidence="1">Cell inner membrane</location>
        <topology evidence="1">Multi-pass membrane protein</topology>
    </subcellularLocation>
</comment>
<feature type="transmembrane region" description="Helical" evidence="9">
    <location>
        <begin position="93"/>
        <end position="113"/>
    </location>
</feature>
<keyword evidence="3" id="KW-1003">Cell membrane</keyword>
<evidence type="ECO:0000256" key="6">
    <source>
        <dbReference type="ARBA" id="ARBA00022989"/>
    </source>
</evidence>
<evidence type="ECO:0000259" key="10">
    <source>
        <dbReference type="Pfam" id="PF04290"/>
    </source>
</evidence>
<dbReference type="InterPro" id="IPR055348">
    <property type="entry name" value="DctQ"/>
</dbReference>
<accession>A0A927MQJ5</accession>
<name>A0A927MQJ5_9BACL</name>
<evidence type="ECO:0000256" key="1">
    <source>
        <dbReference type="ARBA" id="ARBA00004429"/>
    </source>
</evidence>
<keyword evidence="7 9" id="KW-0472">Membrane</keyword>
<dbReference type="PANTHER" id="PTHR35011:SF11">
    <property type="entry name" value="TRAP TRANSPORTER SMALL PERMEASE PROTEIN"/>
    <property type="match status" value="1"/>
</dbReference>
<feature type="transmembrane region" description="Helical" evidence="9">
    <location>
        <begin position="54"/>
        <end position="72"/>
    </location>
</feature>
<comment type="similarity">
    <text evidence="8">Belongs to the TRAP transporter small permease family.</text>
</comment>
<evidence type="ECO:0000256" key="8">
    <source>
        <dbReference type="ARBA" id="ARBA00038436"/>
    </source>
</evidence>
<evidence type="ECO:0000256" key="5">
    <source>
        <dbReference type="ARBA" id="ARBA00022692"/>
    </source>
</evidence>
<protein>
    <submittedName>
        <fullName evidence="11">TRAP-type C4-dicarboxylate transport system permease small subunit</fullName>
    </submittedName>
</protein>
<dbReference type="GO" id="GO:0022857">
    <property type="term" value="F:transmembrane transporter activity"/>
    <property type="evidence" value="ECO:0007669"/>
    <property type="project" value="TreeGrafter"/>
</dbReference>
<keyword evidence="4" id="KW-0997">Cell inner membrane</keyword>
<evidence type="ECO:0000256" key="9">
    <source>
        <dbReference type="SAM" id="Phobius"/>
    </source>
</evidence>
<dbReference type="EMBL" id="JADBEL010000014">
    <property type="protein sequence ID" value="MBE1555536.1"/>
    <property type="molecule type" value="Genomic_DNA"/>
</dbReference>
<sequence>MKNIARNYIRLNDILNKIFGYVLALVMAFMTVIIFWQVFSRYVAGSSLSWSEELSRFLMIFMVLIGSSLALRDGKLIAVDIVQDSLKGKVRKWVKVITHLISIVFYIILFVYGLNVAEKFGNQVAPGTHISMYFIYLSLPIGGLLLLINAITCILEEFIGKEEVIEKKE</sequence>
<feature type="transmembrane region" description="Helical" evidence="9">
    <location>
        <begin position="21"/>
        <end position="39"/>
    </location>
</feature>
<dbReference type="AlphaFoldDB" id="A0A927MQJ5"/>
<evidence type="ECO:0000256" key="4">
    <source>
        <dbReference type="ARBA" id="ARBA00022519"/>
    </source>
</evidence>
<dbReference type="GO" id="GO:0005886">
    <property type="term" value="C:plasma membrane"/>
    <property type="evidence" value="ECO:0007669"/>
    <property type="project" value="UniProtKB-SubCell"/>
</dbReference>
<feature type="domain" description="Tripartite ATP-independent periplasmic transporters DctQ component" evidence="10">
    <location>
        <begin position="30"/>
        <end position="157"/>
    </location>
</feature>
<dbReference type="GO" id="GO:0015740">
    <property type="term" value="P:C4-dicarboxylate transport"/>
    <property type="evidence" value="ECO:0007669"/>
    <property type="project" value="TreeGrafter"/>
</dbReference>
<dbReference type="RefSeq" id="WP_192599246.1">
    <property type="nucleotide sequence ID" value="NZ_JADBEL010000014.1"/>
</dbReference>
<evidence type="ECO:0000256" key="7">
    <source>
        <dbReference type="ARBA" id="ARBA00023136"/>
    </source>
</evidence>
<keyword evidence="6 9" id="KW-1133">Transmembrane helix</keyword>
<keyword evidence="12" id="KW-1185">Reference proteome</keyword>
<comment type="caution">
    <text evidence="11">The sequence shown here is derived from an EMBL/GenBank/DDBJ whole genome shotgun (WGS) entry which is preliminary data.</text>
</comment>
<gene>
    <name evidence="11" type="ORF">H4683_002656</name>
</gene>
<evidence type="ECO:0000256" key="3">
    <source>
        <dbReference type="ARBA" id="ARBA00022475"/>
    </source>
</evidence>